<keyword evidence="1" id="KW-0479">Metal-binding</keyword>
<dbReference type="PROSITE" id="PS50048">
    <property type="entry name" value="ZN2_CY6_FUNGAL_2"/>
    <property type="match status" value="1"/>
</dbReference>
<evidence type="ECO:0000256" key="4">
    <source>
        <dbReference type="ARBA" id="ARBA00023125"/>
    </source>
</evidence>
<dbReference type="SUPFAM" id="SSF57701">
    <property type="entry name" value="Zn2/Cys6 DNA-binding domain"/>
    <property type="match status" value="1"/>
</dbReference>
<keyword evidence="9" id="KW-1185">Reference proteome</keyword>
<dbReference type="PANTHER" id="PTHR36206">
    <property type="entry name" value="ASPERCRYPTIN BIOSYNTHESIS CLUSTER-SPECIFIC TRANSCRIPTION REGULATOR ATNN-RELATED"/>
    <property type="match status" value="1"/>
</dbReference>
<dbReference type="GO" id="GO:0003677">
    <property type="term" value="F:DNA binding"/>
    <property type="evidence" value="ECO:0007669"/>
    <property type="project" value="UniProtKB-KW"/>
</dbReference>
<evidence type="ECO:0000256" key="2">
    <source>
        <dbReference type="ARBA" id="ARBA00022833"/>
    </source>
</evidence>
<evidence type="ECO:0000256" key="3">
    <source>
        <dbReference type="ARBA" id="ARBA00023015"/>
    </source>
</evidence>
<evidence type="ECO:0000256" key="1">
    <source>
        <dbReference type="ARBA" id="ARBA00022723"/>
    </source>
</evidence>
<evidence type="ECO:0000313" key="8">
    <source>
        <dbReference type="EMBL" id="KAI1615463.1"/>
    </source>
</evidence>
<keyword evidence="3" id="KW-0805">Transcription regulation</keyword>
<dbReference type="InterPro" id="IPR036864">
    <property type="entry name" value="Zn2-C6_fun-type_DNA-bd_sf"/>
</dbReference>
<evidence type="ECO:0000256" key="5">
    <source>
        <dbReference type="ARBA" id="ARBA00023163"/>
    </source>
</evidence>
<name>A0AAN6E0E3_9EURO</name>
<dbReference type="PANTHER" id="PTHR36206:SF12">
    <property type="entry name" value="ASPERCRYPTIN BIOSYNTHESIS CLUSTER-SPECIFIC TRANSCRIPTION REGULATOR ATNN-RELATED"/>
    <property type="match status" value="1"/>
</dbReference>
<dbReference type="CDD" id="cd00067">
    <property type="entry name" value="GAL4"/>
    <property type="match status" value="1"/>
</dbReference>
<dbReference type="EMBL" id="MU404352">
    <property type="protein sequence ID" value="KAI1615463.1"/>
    <property type="molecule type" value="Genomic_DNA"/>
</dbReference>
<dbReference type="GO" id="GO:0000981">
    <property type="term" value="F:DNA-binding transcription factor activity, RNA polymerase II-specific"/>
    <property type="evidence" value="ECO:0007669"/>
    <property type="project" value="InterPro"/>
</dbReference>
<dbReference type="PROSITE" id="PS00463">
    <property type="entry name" value="ZN2_CY6_FUNGAL_1"/>
    <property type="match status" value="1"/>
</dbReference>
<dbReference type="InterPro" id="IPR052360">
    <property type="entry name" value="Transcr_Regulatory_Proteins"/>
</dbReference>
<evidence type="ECO:0000259" key="7">
    <source>
        <dbReference type="PROSITE" id="PS50048"/>
    </source>
</evidence>
<proteinExistence type="predicted"/>
<protein>
    <recommendedName>
        <fullName evidence="7">Zn(2)-C6 fungal-type domain-containing protein</fullName>
    </recommendedName>
</protein>
<keyword evidence="5" id="KW-0804">Transcription</keyword>
<dbReference type="GO" id="GO:0008270">
    <property type="term" value="F:zinc ion binding"/>
    <property type="evidence" value="ECO:0007669"/>
    <property type="project" value="InterPro"/>
</dbReference>
<dbReference type="Proteomes" id="UP001203852">
    <property type="component" value="Unassembled WGS sequence"/>
</dbReference>
<reference evidence="8" key="1">
    <citation type="journal article" date="2022" name="bioRxiv">
        <title>Deciphering the potential niche of two novel black yeast fungi from a biological soil crust based on their genomes, phenotypes, and melanin regulation.</title>
        <authorList>
            <consortium name="DOE Joint Genome Institute"/>
            <person name="Carr E.C."/>
            <person name="Barton Q."/>
            <person name="Grambo S."/>
            <person name="Sullivan M."/>
            <person name="Renfro C.M."/>
            <person name="Kuo A."/>
            <person name="Pangilinan J."/>
            <person name="Lipzen A."/>
            <person name="Keymanesh K."/>
            <person name="Savage E."/>
            <person name="Barry K."/>
            <person name="Grigoriev I.V."/>
            <person name="Riekhof W.R."/>
            <person name="Harris S.S."/>
        </authorList>
    </citation>
    <scope>NUCLEOTIDE SEQUENCE</scope>
    <source>
        <strain evidence="8">JF 03-4F</strain>
    </source>
</reference>
<dbReference type="Gene3D" id="4.10.240.10">
    <property type="entry name" value="Zn(2)-C6 fungal-type DNA-binding domain"/>
    <property type="match status" value="1"/>
</dbReference>
<dbReference type="Pfam" id="PF00172">
    <property type="entry name" value="Zn_clus"/>
    <property type="match status" value="1"/>
</dbReference>
<organism evidence="8 9">
    <name type="scientific">Exophiala viscosa</name>
    <dbReference type="NCBI Taxonomy" id="2486360"/>
    <lineage>
        <taxon>Eukaryota</taxon>
        <taxon>Fungi</taxon>
        <taxon>Dikarya</taxon>
        <taxon>Ascomycota</taxon>
        <taxon>Pezizomycotina</taxon>
        <taxon>Eurotiomycetes</taxon>
        <taxon>Chaetothyriomycetidae</taxon>
        <taxon>Chaetothyriales</taxon>
        <taxon>Herpotrichiellaceae</taxon>
        <taxon>Exophiala</taxon>
    </lineage>
</organism>
<accession>A0AAN6E0E3</accession>
<keyword evidence="4" id="KW-0238">DNA-binding</keyword>
<sequence length="552" mass="61955">MTQTTAKNIRIGGGRSTTGCLTCRTRRVKCDETWPQCQKCARFNRVCQYPESSPAAKTGRSSPIRFINYVPLAGYSQLSGRSSPLSSFESRALEFFQLRTVSALNYPFTSQIWSRHILLVSHYEPAIKHAVIALSSLHELFLANGNLEDDTAEVESATKHYAKAIKLVVDSDFVQNDQAADVALSTCILFTCYETLRGHYQSALSHVRSGVNVFAEVVSKQTTFNLWFAPPSLYQEVFCRLGTQLIEIGDANFQSPSLGLSSFDQAIPQAFQSVESAAFTFDALTHSLLYLLHHAESLSARPETPAEGQLQEIGAKQADLMNSYRQWCASFQNMLDRHDRTFLSAEEENKWNSGTLILIIWRTLMNILLQINPTSGEMIWDQLDAEWRQVISDCSKVVELDRRKNHPNDPQTFTPTFTMSLGIIQGLWLVCVRSRNPIIRRGALDVLRDCRRREGVWDSTITALAAERIIDMEEEAARRYHSATDESGGHLIDASDIPEHVRIGQIDPSFGPGRQARVRYTRVGGGNSLYTPGGFRSPGASHGMTYEEVIRW</sequence>
<evidence type="ECO:0000256" key="6">
    <source>
        <dbReference type="ARBA" id="ARBA00023242"/>
    </source>
</evidence>
<keyword evidence="2" id="KW-0862">Zinc</keyword>
<comment type="caution">
    <text evidence="8">The sequence shown here is derived from an EMBL/GenBank/DDBJ whole genome shotgun (WGS) entry which is preliminary data.</text>
</comment>
<dbReference type="SMART" id="SM00066">
    <property type="entry name" value="GAL4"/>
    <property type="match status" value="1"/>
</dbReference>
<feature type="domain" description="Zn(2)-C6 fungal-type" evidence="7">
    <location>
        <begin position="19"/>
        <end position="49"/>
    </location>
</feature>
<evidence type="ECO:0000313" key="9">
    <source>
        <dbReference type="Proteomes" id="UP001203852"/>
    </source>
</evidence>
<gene>
    <name evidence="8" type="ORF">EDD36DRAFT_432882</name>
</gene>
<dbReference type="AlphaFoldDB" id="A0AAN6E0E3"/>
<dbReference type="InterPro" id="IPR001138">
    <property type="entry name" value="Zn2Cys6_DnaBD"/>
</dbReference>
<keyword evidence="6" id="KW-0539">Nucleus</keyword>